<dbReference type="InterPro" id="IPR002035">
    <property type="entry name" value="VWF_A"/>
</dbReference>
<dbReference type="InterPro" id="IPR050525">
    <property type="entry name" value="ECM_Assembly_Org"/>
</dbReference>
<name>A0AB34JS54_PRYPA</name>
<keyword evidence="4" id="KW-1185">Reference proteome</keyword>
<dbReference type="Proteomes" id="UP001515480">
    <property type="component" value="Unassembled WGS sequence"/>
</dbReference>
<feature type="chain" id="PRO_5044217571" description="VWFA domain-containing protein" evidence="1">
    <location>
        <begin position="21"/>
        <end position="310"/>
    </location>
</feature>
<reference evidence="3 4" key="1">
    <citation type="journal article" date="2024" name="Science">
        <title>Giant polyketide synthase enzymes in the biosynthesis of giant marine polyether toxins.</title>
        <authorList>
            <person name="Fallon T.R."/>
            <person name="Shende V.V."/>
            <person name="Wierzbicki I.H."/>
            <person name="Pendleton A.L."/>
            <person name="Watervoot N.F."/>
            <person name="Auber R.P."/>
            <person name="Gonzalez D.J."/>
            <person name="Wisecaver J.H."/>
            <person name="Moore B.S."/>
        </authorList>
    </citation>
    <scope>NUCLEOTIDE SEQUENCE [LARGE SCALE GENOMIC DNA]</scope>
    <source>
        <strain evidence="3 4">12B1</strain>
    </source>
</reference>
<dbReference type="InterPro" id="IPR013783">
    <property type="entry name" value="Ig-like_fold"/>
</dbReference>
<evidence type="ECO:0000259" key="2">
    <source>
        <dbReference type="PROSITE" id="PS50234"/>
    </source>
</evidence>
<dbReference type="AlphaFoldDB" id="A0AB34JS54"/>
<dbReference type="InterPro" id="IPR036465">
    <property type="entry name" value="vWFA_dom_sf"/>
</dbReference>
<dbReference type="Gene3D" id="2.60.40.10">
    <property type="entry name" value="Immunoglobulins"/>
    <property type="match status" value="1"/>
</dbReference>
<dbReference type="SUPFAM" id="SSF53300">
    <property type="entry name" value="vWA-like"/>
    <property type="match status" value="1"/>
</dbReference>
<dbReference type="SMART" id="SM00327">
    <property type="entry name" value="VWA"/>
    <property type="match status" value="1"/>
</dbReference>
<dbReference type="PROSITE" id="PS50234">
    <property type="entry name" value="VWFA"/>
    <property type="match status" value="1"/>
</dbReference>
<organism evidence="3 4">
    <name type="scientific">Prymnesium parvum</name>
    <name type="common">Toxic golden alga</name>
    <dbReference type="NCBI Taxonomy" id="97485"/>
    <lineage>
        <taxon>Eukaryota</taxon>
        <taxon>Haptista</taxon>
        <taxon>Haptophyta</taxon>
        <taxon>Prymnesiophyceae</taxon>
        <taxon>Prymnesiales</taxon>
        <taxon>Prymnesiaceae</taxon>
        <taxon>Prymnesium</taxon>
    </lineage>
</organism>
<dbReference type="Pfam" id="PF00092">
    <property type="entry name" value="VWA"/>
    <property type="match status" value="1"/>
</dbReference>
<dbReference type="Gene3D" id="3.40.50.410">
    <property type="entry name" value="von Willebrand factor, type A domain"/>
    <property type="match status" value="1"/>
</dbReference>
<keyword evidence="1" id="KW-0732">Signal</keyword>
<evidence type="ECO:0000313" key="4">
    <source>
        <dbReference type="Proteomes" id="UP001515480"/>
    </source>
</evidence>
<dbReference type="EMBL" id="JBGBPQ010000005">
    <property type="protein sequence ID" value="KAL1523598.1"/>
    <property type="molecule type" value="Genomic_DNA"/>
</dbReference>
<protein>
    <recommendedName>
        <fullName evidence="2">VWFA domain-containing protein</fullName>
    </recommendedName>
</protein>
<dbReference type="PANTHER" id="PTHR24020">
    <property type="entry name" value="COLLAGEN ALPHA"/>
    <property type="match status" value="1"/>
</dbReference>
<proteinExistence type="predicted"/>
<gene>
    <name evidence="3" type="ORF">AB1Y20_018534</name>
</gene>
<evidence type="ECO:0000313" key="3">
    <source>
        <dbReference type="EMBL" id="KAL1523598.1"/>
    </source>
</evidence>
<sequence length="310" mass="32336">MRRAVPWLIALVGVATDTSQCPYNDPLPSVCTAFADVVLVVDASTSIAHAHDNITAVMRAYVDSYWLDEVQGARMAIVQYSVSATVLSRLAANRSALLESIERRGPSENSTCISCGLEAAGEILRTGNRTGAAPLLVLISDGVQVIKGGPGKARDVAAGLKERGIVITTNSLGEDIAATMEAIASSPSSTFANDLTTVFQLLSIIPETVSSSCTQVFFACWLSGYCDEPLSVIVHGRGLVNSTDLLCRIGGIVGSASLIDNATLVCNSSAPGLETLSNGALSVDVQVAARYSRAQTPRTPPTTAATFARS</sequence>
<feature type="signal peptide" evidence="1">
    <location>
        <begin position="1"/>
        <end position="20"/>
    </location>
</feature>
<comment type="caution">
    <text evidence="3">The sequence shown here is derived from an EMBL/GenBank/DDBJ whole genome shotgun (WGS) entry which is preliminary data.</text>
</comment>
<evidence type="ECO:0000256" key="1">
    <source>
        <dbReference type="SAM" id="SignalP"/>
    </source>
</evidence>
<accession>A0AB34JS54</accession>
<feature type="domain" description="VWFA" evidence="2">
    <location>
        <begin position="36"/>
        <end position="205"/>
    </location>
</feature>